<evidence type="ECO:0000313" key="3">
    <source>
        <dbReference type="Proteomes" id="UP001164286"/>
    </source>
</evidence>
<protein>
    <recommendedName>
        <fullName evidence="1">N-acetyltransferase domain-containing protein</fullName>
    </recommendedName>
</protein>
<gene>
    <name evidence="2" type="ORF">MKK02DRAFT_45006</name>
</gene>
<dbReference type="Proteomes" id="UP001164286">
    <property type="component" value="Unassembled WGS sequence"/>
</dbReference>
<dbReference type="PANTHER" id="PTHR42791">
    <property type="entry name" value="GNAT FAMILY ACETYLTRANSFERASE"/>
    <property type="match status" value="1"/>
</dbReference>
<dbReference type="EMBL" id="JAKWFO010000005">
    <property type="protein sequence ID" value="KAI9636302.1"/>
    <property type="molecule type" value="Genomic_DNA"/>
</dbReference>
<dbReference type="AlphaFoldDB" id="A0AA38H889"/>
<organism evidence="2 3">
    <name type="scientific">Dioszegia hungarica</name>
    <dbReference type="NCBI Taxonomy" id="4972"/>
    <lineage>
        <taxon>Eukaryota</taxon>
        <taxon>Fungi</taxon>
        <taxon>Dikarya</taxon>
        <taxon>Basidiomycota</taxon>
        <taxon>Agaricomycotina</taxon>
        <taxon>Tremellomycetes</taxon>
        <taxon>Tremellales</taxon>
        <taxon>Bulleribasidiaceae</taxon>
        <taxon>Dioszegia</taxon>
    </lineage>
</organism>
<evidence type="ECO:0000259" key="1">
    <source>
        <dbReference type="PROSITE" id="PS51186"/>
    </source>
</evidence>
<dbReference type="CDD" id="cd04301">
    <property type="entry name" value="NAT_SF"/>
    <property type="match status" value="1"/>
</dbReference>
<reference evidence="2" key="1">
    <citation type="journal article" date="2022" name="G3 (Bethesda)">
        <title>High quality genome of the basidiomycete yeast Dioszegia hungarica PDD-24b-2 isolated from cloud water.</title>
        <authorList>
            <person name="Jarrige D."/>
            <person name="Haridas S."/>
            <person name="Bleykasten-Grosshans C."/>
            <person name="Joly M."/>
            <person name="Nadalig T."/>
            <person name="Sancelme M."/>
            <person name="Vuilleumier S."/>
            <person name="Grigoriev I.V."/>
            <person name="Amato P."/>
            <person name="Bringel F."/>
        </authorList>
    </citation>
    <scope>NUCLEOTIDE SEQUENCE</scope>
    <source>
        <strain evidence="2">PDD-24b-2</strain>
    </source>
</reference>
<dbReference type="Gene3D" id="3.40.630.30">
    <property type="match status" value="1"/>
</dbReference>
<dbReference type="RefSeq" id="XP_052946079.1">
    <property type="nucleotide sequence ID" value="XM_053093190.1"/>
</dbReference>
<sequence length="197" mass="22028">MAQPFVSRFAPAPSALDGSTKAAEFYRAQFMTSLGPALVKGEIWTARRKSDNAVVGLAIWSLPGHTMSDTPEQKQYAETYERLISADSPNQKAEADVKKKIKAERDLAYPDLWRNTSHLHILVTLPSSRGTGTGGALLAEFVRHAREGGQGMSLSTPTESNRRFYERKGFKTIWEREVFYPDGKREPYIVMAQDMEG</sequence>
<keyword evidence="3" id="KW-1185">Reference proteome</keyword>
<dbReference type="InterPro" id="IPR000182">
    <property type="entry name" value="GNAT_dom"/>
</dbReference>
<dbReference type="GO" id="GO:0016747">
    <property type="term" value="F:acyltransferase activity, transferring groups other than amino-acyl groups"/>
    <property type="evidence" value="ECO:0007669"/>
    <property type="project" value="InterPro"/>
</dbReference>
<dbReference type="GeneID" id="77732395"/>
<dbReference type="PANTHER" id="PTHR42791:SF1">
    <property type="entry name" value="N-ACETYLTRANSFERASE DOMAIN-CONTAINING PROTEIN"/>
    <property type="match status" value="1"/>
</dbReference>
<accession>A0AA38H889</accession>
<dbReference type="InterPro" id="IPR052523">
    <property type="entry name" value="Trichothecene_AcTrans"/>
</dbReference>
<dbReference type="Pfam" id="PF13673">
    <property type="entry name" value="Acetyltransf_10"/>
    <property type="match status" value="1"/>
</dbReference>
<comment type="caution">
    <text evidence="2">The sequence shown here is derived from an EMBL/GenBank/DDBJ whole genome shotgun (WGS) entry which is preliminary data.</text>
</comment>
<dbReference type="SUPFAM" id="SSF55729">
    <property type="entry name" value="Acyl-CoA N-acyltransferases (Nat)"/>
    <property type="match status" value="1"/>
</dbReference>
<dbReference type="InterPro" id="IPR016181">
    <property type="entry name" value="Acyl_CoA_acyltransferase"/>
</dbReference>
<feature type="domain" description="N-acetyltransferase" evidence="1">
    <location>
        <begin position="41"/>
        <end position="196"/>
    </location>
</feature>
<name>A0AA38H889_9TREE</name>
<proteinExistence type="predicted"/>
<evidence type="ECO:0000313" key="2">
    <source>
        <dbReference type="EMBL" id="KAI9636302.1"/>
    </source>
</evidence>
<dbReference type="PROSITE" id="PS51186">
    <property type="entry name" value="GNAT"/>
    <property type="match status" value="1"/>
</dbReference>